<keyword evidence="1" id="KW-0812">Transmembrane</keyword>
<feature type="transmembrane region" description="Helical" evidence="1">
    <location>
        <begin position="83"/>
        <end position="104"/>
    </location>
</feature>
<protein>
    <submittedName>
        <fullName evidence="2">Uncharacterized protein</fullName>
    </submittedName>
</protein>
<organism evidence="2 3">
    <name type="scientific">Oceanidesulfovibrio indonesiensis</name>
    <dbReference type="NCBI Taxonomy" id="54767"/>
    <lineage>
        <taxon>Bacteria</taxon>
        <taxon>Pseudomonadati</taxon>
        <taxon>Thermodesulfobacteriota</taxon>
        <taxon>Desulfovibrionia</taxon>
        <taxon>Desulfovibrionales</taxon>
        <taxon>Desulfovibrionaceae</taxon>
        <taxon>Oceanidesulfovibrio</taxon>
    </lineage>
</organism>
<accession>A0A7M3MFI5</accession>
<keyword evidence="3" id="KW-1185">Reference proteome</keyword>
<dbReference type="EMBL" id="QMIE01000007">
    <property type="protein sequence ID" value="TVM17419.1"/>
    <property type="molecule type" value="Genomic_DNA"/>
</dbReference>
<dbReference type="Proteomes" id="UP000448292">
    <property type="component" value="Unassembled WGS sequence"/>
</dbReference>
<evidence type="ECO:0000313" key="3">
    <source>
        <dbReference type="Proteomes" id="UP000448292"/>
    </source>
</evidence>
<gene>
    <name evidence="2" type="ORF">DPQ33_09620</name>
</gene>
<keyword evidence="1" id="KW-1133">Transmembrane helix</keyword>
<evidence type="ECO:0000313" key="2">
    <source>
        <dbReference type="EMBL" id="TVM17419.1"/>
    </source>
</evidence>
<keyword evidence="1" id="KW-0472">Membrane</keyword>
<name>A0A7M3MFI5_9BACT</name>
<dbReference type="RefSeq" id="WP_144303002.1">
    <property type="nucleotide sequence ID" value="NZ_QMIE01000007.1"/>
</dbReference>
<reference evidence="2 3" key="1">
    <citation type="submission" date="2018-06" db="EMBL/GenBank/DDBJ databases">
        <title>Complete genome of Desulfovibrio indonesiensis P37SLT.</title>
        <authorList>
            <person name="Crispim J.S."/>
            <person name="Vidigal P.M.P."/>
            <person name="Silva L.C.F."/>
            <person name="Laguardia C.N."/>
            <person name="Araujo L.C."/>
            <person name="Dias R.S."/>
            <person name="Sousa M.P."/>
            <person name="Paula S.O."/>
            <person name="Silva C."/>
        </authorList>
    </citation>
    <scope>NUCLEOTIDE SEQUENCE [LARGE SCALE GENOMIC DNA]</scope>
    <source>
        <strain evidence="2 3">P37SLT</strain>
    </source>
</reference>
<comment type="caution">
    <text evidence="2">The sequence shown here is derived from an EMBL/GenBank/DDBJ whole genome shotgun (WGS) entry which is preliminary data.</text>
</comment>
<dbReference type="AlphaFoldDB" id="A0A7M3MFI5"/>
<sequence>MSNLLAKDEVDILLRGVPGMFDGGSEFCDTGGRDLSELFQHVKEKDLWRGNLLSSRRKGESRLYYRIVGVDHGMYTKVTVRRIWLHPFDILQLIVIGGLCMYIFDKLVPFFMG</sequence>
<proteinExistence type="predicted"/>
<evidence type="ECO:0000256" key="1">
    <source>
        <dbReference type="SAM" id="Phobius"/>
    </source>
</evidence>
<dbReference type="OrthoDB" id="9836301at2"/>